<feature type="transmembrane region" description="Helical" evidence="1">
    <location>
        <begin position="12"/>
        <end position="29"/>
    </location>
</feature>
<name>A0A2Z6QWA3_9GLOM</name>
<protein>
    <submittedName>
        <fullName evidence="2">Uncharacterized protein</fullName>
    </submittedName>
</protein>
<reference evidence="2 3" key="1">
    <citation type="submission" date="2017-11" db="EMBL/GenBank/DDBJ databases">
        <title>The genome of Rhizophagus clarus HR1 reveals common genetic basis of auxotrophy among arbuscular mycorrhizal fungi.</title>
        <authorList>
            <person name="Kobayashi Y."/>
        </authorList>
    </citation>
    <scope>NUCLEOTIDE SEQUENCE [LARGE SCALE GENOMIC DNA]</scope>
    <source>
        <strain evidence="2 3">HR1</strain>
    </source>
</reference>
<accession>A0A2Z6QWA3</accession>
<feature type="transmembrane region" description="Helical" evidence="1">
    <location>
        <begin position="118"/>
        <end position="143"/>
    </location>
</feature>
<feature type="transmembrane region" description="Helical" evidence="1">
    <location>
        <begin position="149"/>
        <end position="171"/>
    </location>
</feature>
<feature type="transmembrane region" description="Helical" evidence="1">
    <location>
        <begin position="41"/>
        <end position="66"/>
    </location>
</feature>
<dbReference type="STRING" id="94130.A0A2Z6QWA3"/>
<evidence type="ECO:0000313" key="3">
    <source>
        <dbReference type="Proteomes" id="UP000247702"/>
    </source>
</evidence>
<evidence type="ECO:0000256" key="1">
    <source>
        <dbReference type="SAM" id="Phobius"/>
    </source>
</evidence>
<dbReference type="AlphaFoldDB" id="A0A2Z6QWA3"/>
<proteinExistence type="predicted"/>
<keyword evidence="1" id="KW-0812">Transmembrane</keyword>
<comment type="caution">
    <text evidence="2">The sequence shown here is derived from an EMBL/GenBank/DDBJ whole genome shotgun (WGS) entry which is preliminary data.</text>
</comment>
<sequence length="193" mass="21888">MNTPGRSPYNVIIFVIIDLIMDFIFYAKVREVERLYIPKFLLLSFLLDSTIILMVSLTINTIFVIYVSRELHSLGSNVNSVVLLIFTILSSADVETLNILQSYDFFENKFSDSTTSKIFWVACLGIFIEDIPQVTIQVLYILAVGYFDTITTLIIASSCTALTVHVIGRVLNITEATRSRRLIDADENNRLTE</sequence>
<dbReference type="Proteomes" id="UP000247702">
    <property type="component" value="Unassembled WGS sequence"/>
</dbReference>
<keyword evidence="1" id="KW-1133">Transmembrane helix</keyword>
<evidence type="ECO:0000313" key="2">
    <source>
        <dbReference type="EMBL" id="GBB89494.1"/>
    </source>
</evidence>
<dbReference type="EMBL" id="BEXD01000691">
    <property type="protein sequence ID" value="GBB89494.1"/>
    <property type="molecule type" value="Genomic_DNA"/>
</dbReference>
<organism evidence="2 3">
    <name type="scientific">Rhizophagus clarus</name>
    <dbReference type="NCBI Taxonomy" id="94130"/>
    <lineage>
        <taxon>Eukaryota</taxon>
        <taxon>Fungi</taxon>
        <taxon>Fungi incertae sedis</taxon>
        <taxon>Mucoromycota</taxon>
        <taxon>Glomeromycotina</taxon>
        <taxon>Glomeromycetes</taxon>
        <taxon>Glomerales</taxon>
        <taxon>Glomeraceae</taxon>
        <taxon>Rhizophagus</taxon>
    </lineage>
</organism>
<gene>
    <name evidence="2" type="ORF">RclHR1_01620006</name>
</gene>
<keyword evidence="3" id="KW-1185">Reference proteome</keyword>
<keyword evidence="1" id="KW-0472">Membrane</keyword>